<comment type="pathway">
    <text evidence="3 11">Carbohydrate metabolism; hexose metabolism.</text>
</comment>
<name>A0A1M5NLG7_9FLAO</name>
<feature type="active site" description="Proton donor" evidence="12">
    <location>
        <position position="226"/>
    </location>
</feature>
<dbReference type="PIRSF" id="PIRSF005096">
    <property type="entry name" value="GALM"/>
    <property type="match status" value="1"/>
</dbReference>
<evidence type="ECO:0000256" key="12">
    <source>
        <dbReference type="PIRSR" id="PIRSR005096-1"/>
    </source>
</evidence>
<dbReference type="PANTHER" id="PTHR10091:SF0">
    <property type="entry name" value="GALACTOSE MUTAROTASE"/>
    <property type="match status" value="1"/>
</dbReference>
<reference evidence="16" key="1">
    <citation type="submission" date="2016-11" db="EMBL/GenBank/DDBJ databases">
        <authorList>
            <person name="Varghese N."/>
            <person name="Submissions S."/>
        </authorList>
    </citation>
    <scope>NUCLEOTIDE SEQUENCE [LARGE SCALE GENOMIC DNA]</scope>
    <source>
        <strain evidence="16">DSM 22638</strain>
    </source>
</reference>
<dbReference type="PROSITE" id="PS00545">
    <property type="entry name" value="ALDOSE_1_EPIMERASE"/>
    <property type="match status" value="1"/>
</dbReference>
<comment type="similarity">
    <text evidence="4 11">Belongs to the aldose epimerase family.</text>
</comment>
<evidence type="ECO:0000256" key="7">
    <source>
        <dbReference type="ARBA" id="ARBA00014165"/>
    </source>
</evidence>
<keyword evidence="10 11" id="KW-0119">Carbohydrate metabolism</keyword>
<dbReference type="Gene3D" id="2.70.98.10">
    <property type="match status" value="1"/>
</dbReference>
<gene>
    <name evidence="15" type="ORF">SAMN04488116_2866</name>
</gene>
<dbReference type="Pfam" id="PF01263">
    <property type="entry name" value="Aldose_epim"/>
    <property type="match status" value="1"/>
</dbReference>
<dbReference type="InterPro" id="IPR018052">
    <property type="entry name" value="Ald1_epimerase_CS"/>
</dbReference>
<dbReference type="InterPro" id="IPR015443">
    <property type="entry name" value="Aldose_1-epimerase"/>
</dbReference>
<dbReference type="EMBL" id="FQWL01000005">
    <property type="protein sequence ID" value="SHG90406.1"/>
    <property type="molecule type" value="Genomic_DNA"/>
</dbReference>
<dbReference type="SUPFAM" id="SSF74650">
    <property type="entry name" value="Galactose mutarotase-like"/>
    <property type="match status" value="1"/>
</dbReference>
<accession>A0A1M5NLG7</accession>
<sequence length="399" mass="44360">MIIKDEQIMEQGFKKVNYWPKGYTVVLLIFLTTMEVFGFDNMSDSLITKEVFGIMPDGKKVNLFSLKNSSGLVVKITDYGGTVVSVQTPDRNGNSADIIIGYDSFEDLYHKNDSYFGVLVGRYANRIGNARFSLAGKEHVLSANNGDHHLHGGVKGNLDKVLWSSQIVDEKEQPRLRLTYHSSENSSEYSGNVDLQVDYSLTENNELVIEYRASSDKPTIINLTNHSYFNLLGLSDGDDPIENVLGHEVSINADFYTPVDETLIPTGEIISVKNTPMDFIAPKTIGLEIGSVSGGYDHNYVLNKTERDVLSLAAKVLEPKSGRTLTVLTTKPGLQFYTGNFLDGTQIGKYGKPIIKNGGFCMESQFFPNSPNQHHFPSPVLLPSETYTHKTVYKFGIKK</sequence>
<dbReference type="InterPro" id="IPR014718">
    <property type="entry name" value="GH-type_carb-bd"/>
</dbReference>
<dbReference type="EC" id="5.1.3.3" evidence="6 11"/>
<comment type="catalytic activity">
    <reaction evidence="1 11">
        <text>alpha-D-glucose = beta-D-glucose</text>
        <dbReference type="Rhea" id="RHEA:10264"/>
        <dbReference type="ChEBI" id="CHEBI:15903"/>
        <dbReference type="ChEBI" id="CHEBI:17925"/>
        <dbReference type="EC" id="5.1.3.3"/>
    </reaction>
</comment>
<dbReference type="STRING" id="570519.SAMN04488116_2866"/>
<dbReference type="UniPathway" id="UPA00242"/>
<protein>
    <recommendedName>
        <fullName evidence="7 11">Aldose 1-epimerase</fullName>
        <ecNumber evidence="6 11">5.1.3.3</ecNumber>
    </recommendedName>
</protein>
<evidence type="ECO:0000313" key="15">
    <source>
        <dbReference type="EMBL" id="SHG90406.1"/>
    </source>
</evidence>
<comment type="subunit">
    <text evidence="5">Monomer.</text>
</comment>
<dbReference type="NCBIfam" id="NF008277">
    <property type="entry name" value="PRK11055.1"/>
    <property type="match status" value="1"/>
</dbReference>
<dbReference type="InterPro" id="IPR047215">
    <property type="entry name" value="Galactose_mutarotase-like"/>
</dbReference>
<comment type="cofactor">
    <cofactor evidence="2">
        <name>Ca(2+)</name>
        <dbReference type="ChEBI" id="CHEBI:29108"/>
    </cofactor>
</comment>
<evidence type="ECO:0000256" key="6">
    <source>
        <dbReference type="ARBA" id="ARBA00013185"/>
    </source>
</evidence>
<dbReference type="Proteomes" id="UP000184532">
    <property type="component" value="Unassembled WGS sequence"/>
</dbReference>
<evidence type="ECO:0000256" key="4">
    <source>
        <dbReference type="ARBA" id="ARBA00006206"/>
    </source>
</evidence>
<evidence type="ECO:0000256" key="3">
    <source>
        <dbReference type="ARBA" id="ARBA00005028"/>
    </source>
</evidence>
<dbReference type="GO" id="GO:0033499">
    <property type="term" value="P:galactose catabolic process via UDP-galactose, Leloir pathway"/>
    <property type="evidence" value="ECO:0007669"/>
    <property type="project" value="TreeGrafter"/>
</dbReference>
<keyword evidence="9 11" id="KW-0413">Isomerase</keyword>
<evidence type="ECO:0000256" key="5">
    <source>
        <dbReference type="ARBA" id="ARBA00011245"/>
    </source>
</evidence>
<evidence type="ECO:0000256" key="13">
    <source>
        <dbReference type="PIRSR" id="PIRSR005096-2"/>
    </source>
</evidence>
<keyword evidence="16" id="KW-1185">Reference proteome</keyword>
<feature type="active site" description="Proton acceptor" evidence="12">
    <location>
        <position position="363"/>
    </location>
</feature>
<evidence type="ECO:0000256" key="14">
    <source>
        <dbReference type="PIRSR" id="PIRSR005096-3"/>
    </source>
</evidence>
<evidence type="ECO:0000256" key="9">
    <source>
        <dbReference type="ARBA" id="ARBA00023235"/>
    </source>
</evidence>
<dbReference type="GO" id="GO:0005737">
    <property type="term" value="C:cytoplasm"/>
    <property type="evidence" value="ECO:0007669"/>
    <property type="project" value="TreeGrafter"/>
</dbReference>
<dbReference type="GO" id="GO:0004034">
    <property type="term" value="F:aldose 1-epimerase activity"/>
    <property type="evidence" value="ECO:0007669"/>
    <property type="project" value="UniProtKB-EC"/>
</dbReference>
<evidence type="ECO:0000256" key="2">
    <source>
        <dbReference type="ARBA" id="ARBA00001913"/>
    </source>
</evidence>
<evidence type="ECO:0000313" key="16">
    <source>
        <dbReference type="Proteomes" id="UP000184532"/>
    </source>
</evidence>
<evidence type="ECO:0000256" key="1">
    <source>
        <dbReference type="ARBA" id="ARBA00001614"/>
    </source>
</evidence>
<organism evidence="15 16">
    <name type="scientific">Flagellimonas flava</name>
    <dbReference type="NCBI Taxonomy" id="570519"/>
    <lineage>
        <taxon>Bacteria</taxon>
        <taxon>Pseudomonadati</taxon>
        <taxon>Bacteroidota</taxon>
        <taxon>Flavobacteriia</taxon>
        <taxon>Flavobacteriales</taxon>
        <taxon>Flavobacteriaceae</taxon>
        <taxon>Flagellimonas</taxon>
    </lineage>
</organism>
<dbReference type="InterPro" id="IPR008183">
    <property type="entry name" value="Aldose_1/G6P_1-epimerase"/>
</dbReference>
<feature type="binding site" evidence="14">
    <location>
        <begin position="226"/>
        <end position="228"/>
    </location>
    <ligand>
        <name>beta-D-galactose</name>
        <dbReference type="ChEBI" id="CHEBI:27667"/>
    </ligand>
</feature>
<proteinExistence type="inferred from homology"/>
<feature type="binding site" evidence="14">
    <location>
        <begin position="125"/>
        <end position="126"/>
    </location>
    <ligand>
        <name>beta-D-galactose</name>
        <dbReference type="ChEBI" id="CHEBI:27667"/>
    </ligand>
</feature>
<dbReference type="OrthoDB" id="9779408at2"/>
<evidence type="ECO:0000256" key="10">
    <source>
        <dbReference type="ARBA" id="ARBA00023277"/>
    </source>
</evidence>
<evidence type="ECO:0000256" key="11">
    <source>
        <dbReference type="PIRNR" id="PIRNR005096"/>
    </source>
</evidence>
<feature type="binding site" evidence="13">
    <location>
        <position position="297"/>
    </location>
    <ligand>
        <name>beta-D-galactose</name>
        <dbReference type="ChEBI" id="CHEBI:27667"/>
    </ligand>
</feature>
<dbReference type="InterPro" id="IPR011013">
    <property type="entry name" value="Gal_mutarotase_sf_dom"/>
</dbReference>
<dbReference type="GO" id="GO:0030246">
    <property type="term" value="F:carbohydrate binding"/>
    <property type="evidence" value="ECO:0007669"/>
    <property type="project" value="InterPro"/>
</dbReference>
<evidence type="ECO:0000256" key="8">
    <source>
        <dbReference type="ARBA" id="ARBA00022837"/>
    </source>
</evidence>
<dbReference type="GO" id="GO:0006006">
    <property type="term" value="P:glucose metabolic process"/>
    <property type="evidence" value="ECO:0007669"/>
    <property type="project" value="TreeGrafter"/>
</dbReference>
<dbReference type="AlphaFoldDB" id="A0A1M5NLG7"/>
<keyword evidence="8" id="KW-0106">Calcium</keyword>
<dbReference type="RefSeq" id="WP_084732663.1">
    <property type="nucleotide sequence ID" value="NZ_FQWL01000005.1"/>
</dbReference>
<dbReference type="PANTHER" id="PTHR10091">
    <property type="entry name" value="ALDOSE-1-EPIMERASE"/>
    <property type="match status" value="1"/>
</dbReference>
<dbReference type="CDD" id="cd09019">
    <property type="entry name" value="galactose_mutarotase_like"/>
    <property type="match status" value="1"/>
</dbReference>